<evidence type="ECO:0000313" key="6">
    <source>
        <dbReference type="Proteomes" id="UP000176864"/>
    </source>
</evidence>
<dbReference type="EMBL" id="MFEK01000014">
    <property type="protein sequence ID" value="OGE78319.1"/>
    <property type="molecule type" value="Genomic_DNA"/>
</dbReference>
<feature type="compositionally biased region" description="Polar residues" evidence="2">
    <location>
        <begin position="208"/>
        <end position="217"/>
    </location>
</feature>
<name>A0A1F5NKW1_9BACT</name>
<dbReference type="PANTHER" id="PTHR46401:SF2">
    <property type="entry name" value="GLYCOSYLTRANSFERASE WBBK-RELATED"/>
    <property type="match status" value="1"/>
</dbReference>
<evidence type="ECO:0008006" key="7">
    <source>
        <dbReference type="Google" id="ProtNLM"/>
    </source>
</evidence>
<evidence type="ECO:0000256" key="2">
    <source>
        <dbReference type="SAM" id="MobiDB-lite"/>
    </source>
</evidence>
<evidence type="ECO:0000313" key="5">
    <source>
        <dbReference type="EMBL" id="OGE78319.1"/>
    </source>
</evidence>
<dbReference type="GO" id="GO:0016757">
    <property type="term" value="F:glycosyltransferase activity"/>
    <property type="evidence" value="ECO:0007669"/>
    <property type="project" value="InterPro"/>
</dbReference>
<dbReference type="PANTHER" id="PTHR46401">
    <property type="entry name" value="GLYCOSYLTRANSFERASE WBBK-RELATED"/>
    <property type="match status" value="1"/>
</dbReference>
<organism evidence="5 6">
    <name type="scientific">Candidatus Doudnabacteria bacterium RIFCSPHIGHO2_01_FULL_46_14</name>
    <dbReference type="NCBI Taxonomy" id="1817824"/>
    <lineage>
        <taxon>Bacteria</taxon>
        <taxon>Candidatus Doudnaibacteriota</taxon>
    </lineage>
</organism>
<feature type="domain" description="Glycosyltransferase subfamily 4-like N-terminal" evidence="4">
    <location>
        <begin position="41"/>
        <end position="198"/>
    </location>
</feature>
<dbReference type="InterPro" id="IPR028098">
    <property type="entry name" value="Glyco_trans_4-like_N"/>
</dbReference>
<sequence length="409" mass="46427">MTFFARNASGRSFRIFDGKRIIQFMILGIDASQANRKIRSGTEWYAFYLIQEFKKMLGDRGDLKVKLYTRDVLQSDLEDNLPENFEVRILKWPFVYFWGQLRLSWEMIVNRPDVLFCPAHTIPLIHPKRTFTTLHDVGFKDCPELYDKLSLWYHRFSAWLAVKKAEHIFTVSEFSKQRIIANYDCEPNKITVTHLGVPPLPNPPPQGEGNTKASSSPLRGEDKGGGDSTLQDLGLKAANYILYVGRLEPKKNILNMIKGYEMSGLGMPLVLAGRKVQIDDVESYLHQRPELKTRIRFLNYVSETDKDALYRGAAIFLFATLYEGFGLPILEAQATKTPVITSNTASNPEIAGGGAVLVNPNNPQEIAESIRQIVSNNILREQVIALGTENVKRFNWPATAQNTWKILSK</sequence>
<dbReference type="Gene3D" id="3.40.50.2000">
    <property type="entry name" value="Glycogen Phosphorylase B"/>
    <property type="match status" value="2"/>
</dbReference>
<keyword evidence="1" id="KW-0808">Transferase</keyword>
<dbReference type="CDD" id="cd03809">
    <property type="entry name" value="GT4_MtfB-like"/>
    <property type="match status" value="1"/>
</dbReference>
<feature type="domain" description="Glycosyl transferase family 1" evidence="3">
    <location>
        <begin position="237"/>
        <end position="384"/>
    </location>
</feature>
<evidence type="ECO:0000259" key="4">
    <source>
        <dbReference type="Pfam" id="PF13439"/>
    </source>
</evidence>
<reference evidence="5 6" key="1">
    <citation type="journal article" date="2016" name="Nat. Commun.">
        <title>Thousands of microbial genomes shed light on interconnected biogeochemical processes in an aquifer system.</title>
        <authorList>
            <person name="Anantharaman K."/>
            <person name="Brown C.T."/>
            <person name="Hug L.A."/>
            <person name="Sharon I."/>
            <person name="Castelle C.J."/>
            <person name="Probst A.J."/>
            <person name="Thomas B.C."/>
            <person name="Singh A."/>
            <person name="Wilkins M.J."/>
            <person name="Karaoz U."/>
            <person name="Brodie E.L."/>
            <person name="Williams K.H."/>
            <person name="Hubbard S.S."/>
            <person name="Banfield J.F."/>
        </authorList>
    </citation>
    <scope>NUCLEOTIDE SEQUENCE [LARGE SCALE GENOMIC DNA]</scope>
</reference>
<dbReference type="SUPFAM" id="SSF53756">
    <property type="entry name" value="UDP-Glycosyltransferase/glycogen phosphorylase"/>
    <property type="match status" value="1"/>
</dbReference>
<dbReference type="STRING" id="1817824.A2751_04175"/>
<evidence type="ECO:0000259" key="3">
    <source>
        <dbReference type="Pfam" id="PF00534"/>
    </source>
</evidence>
<proteinExistence type="predicted"/>
<evidence type="ECO:0000256" key="1">
    <source>
        <dbReference type="ARBA" id="ARBA00022679"/>
    </source>
</evidence>
<protein>
    <recommendedName>
        <fullName evidence="7">Glycosyl transferase family 1 domain-containing protein</fullName>
    </recommendedName>
</protein>
<dbReference type="InterPro" id="IPR001296">
    <property type="entry name" value="Glyco_trans_1"/>
</dbReference>
<dbReference type="Proteomes" id="UP000176864">
    <property type="component" value="Unassembled WGS sequence"/>
</dbReference>
<comment type="caution">
    <text evidence="5">The sequence shown here is derived from an EMBL/GenBank/DDBJ whole genome shotgun (WGS) entry which is preliminary data.</text>
</comment>
<feature type="region of interest" description="Disordered" evidence="2">
    <location>
        <begin position="194"/>
        <end position="228"/>
    </location>
</feature>
<accession>A0A1F5NKW1</accession>
<dbReference type="AlphaFoldDB" id="A0A1F5NKW1"/>
<gene>
    <name evidence="5" type="ORF">A2751_04175</name>
</gene>
<dbReference type="Pfam" id="PF00534">
    <property type="entry name" value="Glycos_transf_1"/>
    <property type="match status" value="1"/>
</dbReference>
<dbReference type="GO" id="GO:0009103">
    <property type="term" value="P:lipopolysaccharide biosynthetic process"/>
    <property type="evidence" value="ECO:0007669"/>
    <property type="project" value="TreeGrafter"/>
</dbReference>
<dbReference type="Pfam" id="PF13439">
    <property type="entry name" value="Glyco_transf_4"/>
    <property type="match status" value="1"/>
</dbReference>